<evidence type="ECO:0008006" key="3">
    <source>
        <dbReference type="Google" id="ProtNLM"/>
    </source>
</evidence>
<name>A0ABS4R419_9HYPH</name>
<dbReference type="Proteomes" id="UP000730739">
    <property type="component" value="Unassembled WGS sequence"/>
</dbReference>
<keyword evidence="2" id="KW-1185">Reference proteome</keyword>
<sequence length="76" mass="8758">MTPTPLLLPTHAGHAARRLFDARVSLLRRDVRVLFRRSVAVDRDAKNVRKNSSRAATMRYANAGYQSNRLFRYKIS</sequence>
<proteinExistence type="predicted"/>
<protein>
    <recommendedName>
        <fullName evidence="3">Transposase</fullName>
    </recommendedName>
</protein>
<organism evidence="1 2">
    <name type="scientific">Sinorhizobium kostiense</name>
    <dbReference type="NCBI Taxonomy" id="76747"/>
    <lineage>
        <taxon>Bacteria</taxon>
        <taxon>Pseudomonadati</taxon>
        <taxon>Pseudomonadota</taxon>
        <taxon>Alphaproteobacteria</taxon>
        <taxon>Hyphomicrobiales</taxon>
        <taxon>Rhizobiaceae</taxon>
        <taxon>Sinorhizobium/Ensifer group</taxon>
        <taxon>Sinorhizobium</taxon>
    </lineage>
</organism>
<evidence type="ECO:0000313" key="1">
    <source>
        <dbReference type="EMBL" id="MBP2237075.1"/>
    </source>
</evidence>
<reference evidence="1 2" key="1">
    <citation type="submission" date="2021-03" db="EMBL/GenBank/DDBJ databases">
        <title>Genomic Encyclopedia of Type Strains, Phase IV (KMG-IV): sequencing the most valuable type-strain genomes for metagenomic binning, comparative biology and taxonomic classification.</title>
        <authorList>
            <person name="Goeker M."/>
        </authorList>
    </citation>
    <scope>NUCLEOTIDE SEQUENCE [LARGE SCALE GENOMIC DNA]</scope>
    <source>
        <strain evidence="1 2">DSM 13372</strain>
    </source>
</reference>
<gene>
    <name evidence="1" type="ORF">J2Z31_003589</name>
</gene>
<dbReference type="EMBL" id="JAGILA010000004">
    <property type="protein sequence ID" value="MBP2237075.1"/>
    <property type="molecule type" value="Genomic_DNA"/>
</dbReference>
<comment type="caution">
    <text evidence="1">The sequence shown here is derived from an EMBL/GenBank/DDBJ whole genome shotgun (WGS) entry which is preliminary data.</text>
</comment>
<evidence type="ECO:0000313" key="2">
    <source>
        <dbReference type="Proteomes" id="UP000730739"/>
    </source>
</evidence>
<accession>A0ABS4R419</accession>